<gene>
    <name evidence="1" type="ORF">DL238_07960</name>
</gene>
<keyword evidence="2" id="KW-1185">Reference proteome</keyword>
<dbReference type="Proteomes" id="UP000254101">
    <property type="component" value="Unassembled WGS sequence"/>
</dbReference>
<protein>
    <submittedName>
        <fullName evidence="1">Uncharacterized protein</fullName>
    </submittedName>
</protein>
<accession>A0A395LKQ4</accession>
<comment type="caution">
    <text evidence="1">The sequence shown here is derived from an EMBL/GenBank/DDBJ whole genome shotgun (WGS) entry which is preliminary data.</text>
</comment>
<sequence>MHPAVRYITPAIALLALAGCSNEGRLVVDQGVGVQAVRSLCPAVGIPDYTGDITTFRSPNSRLASDLDIEASITNLRTTCDEAGDRIYANATFDVYASRADTRGSRTVELPYFSVVLRGGSSVVTKRVGTVSVTFADGQDRAVGQGQAGAFINRADATLPDDVRNRVTRERRAGDVDAAVDPLSDPEVRAAVQAATFELLVGFQLSEEQLAYNATR</sequence>
<dbReference type="PROSITE" id="PS51257">
    <property type="entry name" value="PROKAR_LIPOPROTEIN"/>
    <property type="match status" value="1"/>
</dbReference>
<dbReference type="OrthoDB" id="7425063at2"/>
<evidence type="ECO:0000313" key="2">
    <source>
        <dbReference type="Proteomes" id="UP000254101"/>
    </source>
</evidence>
<dbReference type="RefSeq" id="WP_115491768.1">
    <property type="nucleotide sequence ID" value="NZ_JACHWW010000001.1"/>
</dbReference>
<proteinExistence type="predicted"/>
<evidence type="ECO:0000313" key="1">
    <source>
        <dbReference type="EMBL" id="RDS77548.1"/>
    </source>
</evidence>
<name>A0A395LKQ4_9SPHN</name>
<dbReference type="AlphaFoldDB" id="A0A395LKQ4"/>
<dbReference type="EMBL" id="QRBB01000001">
    <property type="protein sequence ID" value="RDS77548.1"/>
    <property type="molecule type" value="Genomic_DNA"/>
</dbReference>
<reference evidence="1 2" key="1">
    <citation type="submission" date="2018-07" db="EMBL/GenBank/DDBJ databases">
        <title>Erythrobacter nanhaiensis sp. nov., a novel member of the genus Erythrobacter isolated from the South China Sea.</title>
        <authorList>
            <person name="Chen X."/>
            <person name="Liu J."/>
        </authorList>
    </citation>
    <scope>NUCLEOTIDE SEQUENCE [LARGE SCALE GENOMIC DNA]</scope>
    <source>
        <strain evidence="1 2">S-5</strain>
    </source>
</reference>
<organism evidence="1 2">
    <name type="scientific">Alteriqipengyuania lutimaris</name>
    <dbReference type="NCBI Taxonomy" id="1538146"/>
    <lineage>
        <taxon>Bacteria</taxon>
        <taxon>Pseudomonadati</taxon>
        <taxon>Pseudomonadota</taxon>
        <taxon>Alphaproteobacteria</taxon>
        <taxon>Sphingomonadales</taxon>
        <taxon>Erythrobacteraceae</taxon>
        <taxon>Alteriqipengyuania</taxon>
    </lineage>
</organism>